<evidence type="ECO:0000256" key="1">
    <source>
        <dbReference type="SAM" id="MobiDB-lite"/>
    </source>
</evidence>
<feature type="compositionally biased region" description="Polar residues" evidence="1">
    <location>
        <begin position="71"/>
        <end position="94"/>
    </location>
</feature>
<keyword evidence="3" id="KW-1185">Reference proteome</keyword>
<accession>A0A9P4WP26</accession>
<dbReference type="EMBL" id="SWKV01000040">
    <property type="protein sequence ID" value="KAF3037822.1"/>
    <property type="molecule type" value="Genomic_DNA"/>
</dbReference>
<gene>
    <name evidence="2" type="ORF">E8E12_007224</name>
</gene>
<organism evidence="2 3">
    <name type="scientific">Didymella heteroderae</name>
    <dbReference type="NCBI Taxonomy" id="1769908"/>
    <lineage>
        <taxon>Eukaryota</taxon>
        <taxon>Fungi</taxon>
        <taxon>Dikarya</taxon>
        <taxon>Ascomycota</taxon>
        <taxon>Pezizomycotina</taxon>
        <taxon>Dothideomycetes</taxon>
        <taxon>Pleosporomycetidae</taxon>
        <taxon>Pleosporales</taxon>
        <taxon>Pleosporineae</taxon>
        <taxon>Didymellaceae</taxon>
        <taxon>Didymella</taxon>
    </lineage>
</organism>
<comment type="caution">
    <text evidence="2">The sequence shown here is derived from an EMBL/GenBank/DDBJ whole genome shotgun (WGS) entry which is preliminary data.</text>
</comment>
<evidence type="ECO:0000313" key="3">
    <source>
        <dbReference type="Proteomes" id="UP000758155"/>
    </source>
</evidence>
<feature type="region of interest" description="Disordered" evidence="1">
    <location>
        <begin position="26"/>
        <end position="94"/>
    </location>
</feature>
<sequence length="548" mass="61054">MHHDSISLTFALCSFIHSRQYAGKIRAPTPEDKDDHEYEPSPKRRQSTGNSSSCISHNKARGTRGIAIPKTPTNAQGTKTKNGATRTVGSPESQVFTEPNKEIADLIVIDDVSQEPQAVAFSSRLAGRVPHAEQPGPLPLVQDANKRKADVLSEASIFVSEPSSKKQNTDDLTLEAVNKKVDACLSILRSLVTHQSNVAEETAEHCLQVIRTVSDTKGSVIENLLKDLESHRTLKTKYRDMVQNLIEGVNLNTGIVFPKEPPQQEVDQFWRLIHEHIVSIVGANKTSPKISQLSAGFVACSAENIAYSRIPKDQLKTYLESLAGPLKSPYAQQTLLSALICRWLLSDSEPMLDTMHSPGMMQLYAAVRGRASTTEGGLATVQQYDRITAKLMFEDLDFQKVEFEPRTNGLSANIAMFRNRWCKKSNIPPSKRPEKFAREAVGFKQRLLLSPKHYRIHYVWPGTLFDPRYMQAYDRMNDPISDAKAATRKVTLCTFPALTCGKGKAVKEDAKIEDVLVKNKRFTPTLEESMDFKPDGQMSKATVLISME</sequence>
<proteinExistence type="predicted"/>
<reference evidence="2" key="1">
    <citation type="submission" date="2019-04" db="EMBL/GenBank/DDBJ databases">
        <title>Sequencing of skin fungus with MAO and IRED activity.</title>
        <authorList>
            <person name="Marsaioli A.J."/>
            <person name="Bonatto J.M.C."/>
            <person name="Reis Junior O."/>
        </authorList>
    </citation>
    <scope>NUCLEOTIDE SEQUENCE</scope>
    <source>
        <strain evidence="2">28M1</strain>
    </source>
</reference>
<feature type="compositionally biased region" description="Basic and acidic residues" evidence="1">
    <location>
        <begin position="29"/>
        <end position="42"/>
    </location>
</feature>
<dbReference type="Proteomes" id="UP000758155">
    <property type="component" value="Unassembled WGS sequence"/>
</dbReference>
<dbReference type="OrthoDB" id="3789882at2759"/>
<dbReference type="AlphaFoldDB" id="A0A9P4WP26"/>
<evidence type="ECO:0000313" key="2">
    <source>
        <dbReference type="EMBL" id="KAF3037822.1"/>
    </source>
</evidence>
<feature type="compositionally biased region" description="Polar residues" evidence="1">
    <location>
        <begin position="47"/>
        <end position="56"/>
    </location>
</feature>
<name>A0A9P4WP26_9PLEO</name>
<protein>
    <submittedName>
        <fullName evidence="2">Uncharacterized protein</fullName>
    </submittedName>
</protein>